<protein>
    <submittedName>
        <fullName evidence="2">Uncharacterized protein</fullName>
    </submittedName>
</protein>
<keyword evidence="3" id="KW-1185">Reference proteome</keyword>
<evidence type="ECO:0000313" key="2">
    <source>
        <dbReference type="EMBL" id="ORX95297.1"/>
    </source>
</evidence>
<proteinExistence type="predicted"/>
<gene>
    <name evidence="2" type="ORF">K493DRAFT_301556</name>
</gene>
<comment type="caution">
    <text evidence="2">The sequence shown here is derived from an EMBL/GenBank/DDBJ whole genome shotgun (WGS) entry which is preliminary data.</text>
</comment>
<sequence length="453" mass="49945">MAAGKISARESLGSFIFSEDTFPPSQSQSQSFSQVEGMESNPNIDFEHSTGSSQSGGASVPQNKDNQSQSTSLQEQKASTSIPDKQQKALDSHVEPKLNTQLPIETFKSNPDTRQDSLYFHSPKEVSARPIIQPSFERNPSSRNESNKSLESWTSKPELSSAISTKPISIYPNTNLSIANHASHVTFSSVESAATVNIRPQDTLHHKCPTEPNSISSQVNTGFVTPTPTREGSIVQGDSSITTFNPHHTLGLATPRSLQASQQPTNLNPHITQLPIQNGYNIVCYQSLEKDQMVHNMSAPAVSQGLQKVDEHTRMPLNGVKSDGITSFQALLAAPELPGTVLDTLQSPLANQNSHTQVALRDTENLHNYSDEELFNMIAVILKDPEFPLLKSLLSMLTSIITGRKGGKIMGIEDYWEFLRHCKQVEARKLLLTRHAIVHTLVKWESSQQLYNR</sequence>
<reference evidence="2 3" key="1">
    <citation type="submission" date="2016-07" db="EMBL/GenBank/DDBJ databases">
        <title>Pervasive Adenine N6-methylation of Active Genes in Fungi.</title>
        <authorList>
            <consortium name="DOE Joint Genome Institute"/>
            <person name="Mondo S.J."/>
            <person name="Dannebaum R.O."/>
            <person name="Kuo R.C."/>
            <person name="Labutti K."/>
            <person name="Haridas S."/>
            <person name="Kuo A."/>
            <person name="Salamov A."/>
            <person name="Ahrendt S.R."/>
            <person name="Lipzen A."/>
            <person name="Sullivan W."/>
            <person name="Andreopoulos W.B."/>
            <person name="Clum A."/>
            <person name="Lindquist E."/>
            <person name="Daum C."/>
            <person name="Ramamoorthy G.K."/>
            <person name="Gryganskyi A."/>
            <person name="Culley D."/>
            <person name="Magnuson J.K."/>
            <person name="James T.Y."/>
            <person name="O'Malley M.A."/>
            <person name="Stajich J.E."/>
            <person name="Spatafora J.W."/>
            <person name="Visel A."/>
            <person name="Grigoriev I.V."/>
        </authorList>
    </citation>
    <scope>NUCLEOTIDE SEQUENCE [LARGE SCALE GENOMIC DNA]</scope>
    <source>
        <strain evidence="2 3">CBS 931.73</strain>
    </source>
</reference>
<feature type="compositionally biased region" description="Low complexity" evidence="1">
    <location>
        <begin position="22"/>
        <end position="34"/>
    </location>
</feature>
<evidence type="ECO:0000313" key="3">
    <source>
        <dbReference type="Proteomes" id="UP000193498"/>
    </source>
</evidence>
<feature type="compositionally biased region" description="Polar residues" evidence="1">
    <location>
        <begin position="49"/>
        <end position="84"/>
    </location>
</feature>
<dbReference type="EMBL" id="MCFE01000180">
    <property type="protein sequence ID" value="ORX95297.1"/>
    <property type="molecule type" value="Genomic_DNA"/>
</dbReference>
<dbReference type="AlphaFoldDB" id="A0A1Y1YBD7"/>
<feature type="compositionally biased region" description="Polar residues" evidence="1">
    <location>
        <begin position="136"/>
        <end position="158"/>
    </location>
</feature>
<dbReference type="InParanoid" id="A0A1Y1YBD7"/>
<evidence type="ECO:0000256" key="1">
    <source>
        <dbReference type="SAM" id="MobiDB-lite"/>
    </source>
</evidence>
<feature type="compositionally biased region" description="Polar residues" evidence="1">
    <location>
        <begin position="98"/>
        <end position="112"/>
    </location>
</feature>
<name>A0A1Y1YBD7_9FUNG</name>
<organism evidence="2 3">
    <name type="scientific">Basidiobolus meristosporus CBS 931.73</name>
    <dbReference type="NCBI Taxonomy" id="1314790"/>
    <lineage>
        <taxon>Eukaryota</taxon>
        <taxon>Fungi</taxon>
        <taxon>Fungi incertae sedis</taxon>
        <taxon>Zoopagomycota</taxon>
        <taxon>Entomophthoromycotina</taxon>
        <taxon>Basidiobolomycetes</taxon>
        <taxon>Basidiobolales</taxon>
        <taxon>Basidiobolaceae</taxon>
        <taxon>Basidiobolus</taxon>
    </lineage>
</organism>
<feature type="region of interest" description="Disordered" evidence="1">
    <location>
        <begin position="1"/>
        <end position="158"/>
    </location>
</feature>
<accession>A0A1Y1YBD7</accession>
<feature type="compositionally biased region" description="Basic and acidic residues" evidence="1">
    <location>
        <begin position="85"/>
        <end position="96"/>
    </location>
</feature>
<dbReference type="Proteomes" id="UP000193498">
    <property type="component" value="Unassembled WGS sequence"/>
</dbReference>